<accession>A0A133UFV3</accession>
<feature type="coiled-coil region" evidence="1">
    <location>
        <begin position="125"/>
        <end position="159"/>
    </location>
</feature>
<evidence type="ECO:0000313" key="2">
    <source>
        <dbReference type="EMBL" id="KXA93108.1"/>
    </source>
</evidence>
<proteinExistence type="predicted"/>
<name>A0A133UFV3_9EURY</name>
<evidence type="ECO:0000256" key="1">
    <source>
        <dbReference type="SAM" id="Coils"/>
    </source>
</evidence>
<dbReference type="AlphaFoldDB" id="A0A133UFV3"/>
<sequence length="164" mass="18811">MGGGFLKDTSEDLERAKEETKTLLRKVLTADDVVKMRYRKGELSREKASKFYGCIAVVVDGIALEALRSKEVAETIAPVLHDKIENGWGDPLPYTHILQMLGYQHQLEIKGEVQDATEIIEAFDQVKSRMDLDNIEQRKEELEEEFRGKIEQLRGKRKKNLMFG</sequence>
<dbReference type="Proteomes" id="UP000070373">
    <property type="component" value="Unassembled WGS sequence"/>
</dbReference>
<organism evidence="2 3">
    <name type="scientific">candidate division MSBL1 archaeon SCGC-AAA259E17</name>
    <dbReference type="NCBI Taxonomy" id="1698263"/>
    <lineage>
        <taxon>Archaea</taxon>
        <taxon>Methanobacteriati</taxon>
        <taxon>Methanobacteriota</taxon>
        <taxon>candidate division MSBL1</taxon>
    </lineage>
</organism>
<gene>
    <name evidence="2" type="ORF">AKJ64_01355</name>
</gene>
<keyword evidence="3" id="KW-1185">Reference proteome</keyword>
<keyword evidence="1" id="KW-0175">Coiled coil</keyword>
<reference evidence="2 3" key="1">
    <citation type="journal article" date="2016" name="Sci. Rep.">
        <title>Metabolic traits of an uncultured archaeal lineage -MSBL1- from brine pools of the Red Sea.</title>
        <authorList>
            <person name="Mwirichia R."/>
            <person name="Alam I."/>
            <person name="Rashid M."/>
            <person name="Vinu M."/>
            <person name="Ba-Alawi W."/>
            <person name="Anthony Kamau A."/>
            <person name="Kamanda Ngugi D."/>
            <person name="Goker M."/>
            <person name="Klenk H.P."/>
            <person name="Bajic V."/>
            <person name="Stingl U."/>
        </authorList>
    </citation>
    <scope>NUCLEOTIDE SEQUENCE [LARGE SCALE GENOMIC DNA]</scope>
    <source>
        <strain evidence="2">SCGC-AAA259E17</strain>
    </source>
</reference>
<protein>
    <submittedName>
        <fullName evidence="2">Uncharacterized protein</fullName>
    </submittedName>
</protein>
<comment type="caution">
    <text evidence="2">The sequence shown here is derived from an EMBL/GenBank/DDBJ whole genome shotgun (WGS) entry which is preliminary data.</text>
</comment>
<evidence type="ECO:0000313" key="3">
    <source>
        <dbReference type="Proteomes" id="UP000070373"/>
    </source>
</evidence>
<dbReference type="EMBL" id="LHXN01000015">
    <property type="protein sequence ID" value="KXA93108.1"/>
    <property type="molecule type" value="Genomic_DNA"/>
</dbReference>